<gene>
    <name evidence="8" type="primary">pepA</name>
    <name evidence="10" type="ORF">SPL95_14960</name>
</gene>
<dbReference type="RefSeq" id="WP_169865704.1">
    <property type="nucleotide sequence ID" value="NZ_CP139639.1"/>
</dbReference>
<accession>A0ABZ0ZY66</accession>
<dbReference type="PANTHER" id="PTHR11963:SF23">
    <property type="entry name" value="CYTOSOL AMINOPEPTIDASE"/>
    <property type="match status" value="1"/>
</dbReference>
<feature type="binding site" evidence="8">
    <location>
        <position position="270"/>
    </location>
    <ligand>
        <name>Mn(2+)</name>
        <dbReference type="ChEBI" id="CHEBI:29035"/>
        <label>2</label>
    </ligand>
</feature>
<dbReference type="InterPro" id="IPR011356">
    <property type="entry name" value="Leucine_aapep/pepB"/>
</dbReference>
<protein>
    <recommendedName>
        <fullName evidence="8">Probable cytosol aminopeptidase</fullName>
        <ecNumber evidence="8">3.4.11.1</ecNumber>
    </recommendedName>
    <alternativeName>
        <fullName evidence="8">Leucine aminopeptidase</fullName>
        <shortName evidence="8">LAP</shortName>
        <ecNumber evidence="8">3.4.11.10</ecNumber>
    </alternativeName>
    <alternativeName>
        <fullName evidence="8">Leucyl aminopeptidase</fullName>
    </alternativeName>
</protein>
<dbReference type="EC" id="3.4.11.1" evidence="8"/>
<evidence type="ECO:0000313" key="10">
    <source>
        <dbReference type="EMBL" id="WRI21929.1"/>
    </source>
</evidence>
<reference evidence="10 11" key="1">
    <citation type="submission" date="2023-12" db="EMBL/GenBank/DDBJ databases">
        <title>First complete genome sequence of Pseudomonas canadensis strain Pcan-CK-23 isolated from homogenized tissues of Zophobas morio larvae.</title>
        <authorList>
            <person name="Kundlacz C."/>
            <person name="Aldeia C."/>
            <person name="Eddoubaji Y."/>
            <person name="Campos-Madueno E.I."/>
            <person name="Endimiani A."/>
        </authorList>
    </citation>
    <scope>NUCLEOTIDE SEQUENCE [LARGE SCALE GENOMIC DNA]</scope>
    <source>
        <strain evidence="10 11">Pcan-CK-23</strain>
    </source>
</reference>
<keyword evidence="8" id="KW-0479">Metal-binding</keyword>
<dbReference type="InterPro" id="IPR000819">
    <property type="entry name" value="Peptidase_M17_C"/>
</dbReference>
<feature type="binding site" evidence="8">
    <location>
        <position position="349"/>
    </location>
    <ligand>
        <name>Mn(2+)</name>
        <dbReference type="ChEBI" id="CHEBI:29035"/>
        <label>1</label>
    </ligand>
</feature>
<feature type="binding site" evidence="8">
    <location>
        <position position="349"/>
    </location>
    <ligand>
        <name>Mn(2+)</name>
        <dbReference type="ChEBI" id="CHEBI:29035"/>
        <label>2</label>
    </ligand>
</feature>
<dbReference type="EC" id="3.4.11.10" evidence="8"/>
<keyword evidence="8" id="KW-0963">Cytoplasm</keyword>
<dbReference type="Pfam" id="PF02789">
    <property type="entry name" value="Peptidase_M17_N"/>
    <property type="match status" value="1"/>
</dbReference>
<feature type="binding site" evidence="8">
    <location>
        <position position="288"/>
    </location>
    <ligand>
        <name>Mn(2+)</name>
        <dbReference type="ChEBI" id="CHEBI:29035"/>
        <label>2</label>
    </ligand>
</feature>
<dbReference type="Gene3D" id="3.40.630.10">
    <property type="entry name" value="Zn peptidases"/>
    <property type="match status" value="1"/>
</dbReference>
<dbReference type="CDD" id="cd00433">
    <property type="entry name" value="Peptidase_M17"/>
    <property type="match status" value="1"/>
</dbReference>
<comment type="subcellular location">
    <subcellularLocation>
        <location evidence="8">Cytoplasm</location>
    </subcellularLocation>
</comment>
<dbReference type="SUPFAM" id="SSF53187">
    <property type="entry name" value="Zn-dependent exopeptidases"/>
    <property type="match status" value="1"/>
</dbReference>
<dbReference type="InterPro" id="IPR008283">
    <property type="entry name" value="Peptidase_M17_N"/>
</dbReference>
<dbReference type="Gene3D" id="3.40.220.10">
    <property type="entry name" value="Leucine Aminopeptidase, subunit E, domain 1"/>
    <property type="match status" value="1"/>
</dbReference>
<comment type="catalytic activity">
    <reaction evidence="1 8">
        <text>Release of an N-terminal amino acid, Xaa-|-Yaa-, in which Xaa is preferably Leu, but may be other amino acids including Pro although not Arg or Lys, and Yaa may be Pro. Amino acid amides and methyl esters are also readily hydrolyzed, but rates on arylamides are exceedingly low.</text>
        <dbReference type="EC" id="3.4.11.1"/>
    </reaction>
</comment>
<keyword evidence="6 8" id="KW-0378">Hydrolase</keyword>
<organism evidence="10 11">
    <name type="scientific">Pseudomonas canadensis</name>
    <dbReference type="NCBI Taxonomy" id="915099"/>
    <lineage>
        <taxon>Bacteria</taxon>
        <taxon>Pseudomonadati</taxon>
        <taxon>Pseudomonadota</taxon>
        <taxon>Gammaproteobacteria</taxon>
        <taxon>Pseudomonadales</taxon>
        <taxon>Pseudomonadaceae</taxon>
        <taxon>Pseudomonas</taxon>
    </lineage>
</organism>
<feature type="domain" description="Cytosol aminopeptidase" evidence="9">
    <location>
        <begin position="345"/>
        <end position="352"/>
    </location>
</feature>
<feature type="binding site" evidence="8">
    <location>
        <position position="347"/>
    </location>
    <ligand>
        <name>Mn(2+)</name>
        <dbReference type="ChEBI" id="CHEBI:29035"/>
        <label>1</label>
    </ligand>
</feature>
<dbReference type="Proteomes" id="UP001322392">
    <property type="component" value="Chromosome"/>
</dbReference>
<dbReference type="InterPro" id="IPR023042">
    <property type="entry name" value="Peptidase_M17_leu_NH2_pept"/>
</dbReference>
<comment type="cofactor">
    <cofactor evidence="8">
        <name>Mn(2+)</name>
        <dbReference type="ChEBI" id="CHEBI:29035"/>
    </cofactor>
    <text evidence="8">Binds 2 manganese ions per subunit.</text>
</comment>
<dbReference type="SUPFAM" id="SSF52949">
    <property type="entry name" value="Macro domain-like"/>
    <property type="match status" value="1"/>
</dbReference>
<evidence type="ECO:0000256" key="2">
    <source>
        <dbReference type="ARBA" id="ARBA00000967"/>
    </source>
</evidence>
<dbReference type="EMBL" id="CP139639">
    <property type="protein sequence ID" value="WRI21929.1"/>
    <property type="molecule type" value="Genomic_DNA"/>
</dbReference>
<evidence type="ECO:0000256" key="3">
    <source>
        <dbReference type="ARBA" id="ARBA00009528"/>
    </source>
</evidence>
<feature type="binding site" evidence="8">
    <location>
        <position position="265"/>
    </location>
    <ligand>
        <name>Mn(2+)</name>
        <dbReference type="ChEBI" id="CHEBI:29035"/>
        <label>2</label>
    </ligand>
</feature>
<evidence type="ECO:0000256" key="1">
    <source>
        <dbReference type="ARBA" id="ARBA00000135"/>
    </source>
</evidence>
<evidence type="ECO:0000256" key="8">
    <source>
        <dbReference type="HAMAP-Rule" id="MF_00181"/>
    </source>
</evidence>
<evidence type="ECO:0000256" key="4">
    <source>
        <dbReference type="ARBA" id="ARBA00022438"/>
    </source>
</evidence>
<keyword evidence="7 8" id="KW-0464">Manganese</keyword>
<feature type="active site" evidence="8">
    <location>
        <position position="277"/>
    </location>
</feature>
<dbReference type="PROSITE" id="PS00631">
    <property type="entry name" value="CYTOSOL_AP"/>
    <property type="match status" value="1"/>
</dbReference>
<evidence type="ECO:0000256" key="6">
    <source>
        <dbReference type="ARBA" id="ARBA00022801"/>
    </source>
</evidence>
<evidence type="ECO:0000256" key="5">
    <source>
        <dbReference type="ARBA" id="ARBA00022670"/>
    </source>
</evidence>
<dbReference type="InterPro" id="IPR043472">
    <property type="entry name" value="Macro_dom-like"/>
</dbReference>
<proteinExistence type="inferred from homology"/>
<keyword evidence="5 8" id="KW-0645">Protease</keyword>
<comment type="similarity">
    <text evidence="3 8">Belongs to the peptidase M17 family.</text>
</comment>
<dbReference type="GO" id="GO:0004177">
    <property type="term" value="F:aminopeptidase activity"/>
    <property type="evidence" value="ECO:0007669"/>
    <property type="project" value="UniProtKB-KW"/>
</dbReference>
<evidence type="ECO:0000259" key="9">
    <source>
        <dbReference type="PROSITE" id="PS00631"/>
    </source>
</evidence>
<sequence length="496" mass="53325">MKFTLLEHFDSNYLRNAMMDCIVIGVHICKLNGVASRLDSLCHGRLHEALQLNELPETLGSTLLLHGTDALTARRILLVQLGDKELPDAQHVKKVVASAAKALKAAHCRKVLWCLAEQIGTLDSLNQSVLSLYESEYRFDCLKSQPESPPAKLEEVALLIASTQQELARQTLAQAIAIGHGTTLCRDLGNLPPNLCTPEYLAQTARTLSTSANVHVEVLEQEQIQALGMNAFLSVARGSTQAPKLIVVKYNAGSAEQAPIVLVGKGITFDSGGISIKPGEAMDEMKYDMCGAASVLGTLKAIIEMELPLTVYGVIPTCENMPSGDALKPGDIITTMLGKTIEVLNTDAEGRLILCDALTYVEQFKPGAVIDIATLTGACVVALGHVHSGLFARENELAEQLLAAASASCDTVWRMPLDTDYHESLKSNFADLPNIGGRAGGCITAACFLENFTRSYAWAHLDIAGTAWKSGVDKGATGRPVRLLTRYLIDRCNLSA</sequence>
<feature type="binding site" evidence="8">
    <location>
        <position position="270"/>
    </location>
    <ligand>
        <name>Mn(2+)</name>
        <dbReference type="ChEBI" id="CHEBI:29035"/>
        <label>1</label>
    </ligand>
</feature>
<evidence type="ECO:0000256" key="7">
    <source>
        <dbReference type="ARBA" id="ARBA00023211"/>
    </source>
</evidence>
<dbReference type="NCBIfam" id="NF002073">
    <property type="entry name" value="PRK00913.1-2"/>
    <property type="match status" value="1"/>
</dbReference>
<keyword evidence="11" id="KW-1185">Reference proteome</keyword>
<comment type="function">
    <text evidence="8">Presumably involved in the processing and regular turnover of intracellular proteins. Catalyzes the removal of unsubstituted N-terminal amino acids from various peptides.</text>
</comment>
<name>A0ABZ0ZY66_9PSED</name>
<feature type="active site" evidence="8">
    <location>
        <position position="351"/>
    </location>
</feature>
<keyword evidence="4 8" id="KW-0031">Aminopeptidase</keyword>
<comment type="catalytic activity">
    <reaction evidence="2 8">
        <text>Release of an N-terminal amino acid, preferentially leucine, but not glutamic or aspartic acids.</text>
        <dbReference type="EC" id="3.4.11.10"/>
    </reaction>
</comment>
<dbReference type="PANTHER" id="PTHR11963">
    <property type="entry name" value="LEUCINE AMINOPEPTIDASE-RELATED"/>
    <property type="match status" value="1"/>
</dbReference>
<evidence type="ECO:0000313" key="11">
    <source>
        <dbReference type="Proteomes" id="UP001322392"/>
    </source>
</evidence>
<dbReference type="PRINTS" id="PR00481">
    <property type="entry name" value="LAMNOPPTDASE"/>
</dbReference>
<dbReference type="HAMAP" id="MF_00181">
    <property type="entry name" value="Cytosol_peptidase_M17"/>
    <property type="match status" value="1"/>
</dbReference>
<dbReference type="NCBIfam" id="NF002074">
    <property type="entry name" value="PRK00913.1-4"/>
    <property type="match status" value="1"/>
</dbReference>
<dbReference type="Pfam" id="PF00883">
    <property type="entry name" value="Peptidase_M17"/>
    <property type="match status" value="1"/>
</dbReference>